<evidence type="ECO:0000313" key="1">
    <source>
        <dbReference type="EMBL" id="CAF1012936.1"/>
    </source>
</evidence>
<organism evidence="1 2">
    <name type="scientific">Adineta ricciae</name>
    <name type="common">Rotifer</name>
    <dbReference type="NCBI Taxonomy" id="249248"/>
    <lineage>
        <taxon>Eukaryota</taxon>
        <taxon>Metazoa</taxon>
        <taxon>Spiralia</taxon>
        <taxon>Gnathifera</taxon>
        <taxon>Rotifera</taxon>
        <taxon>Eurotatoria</taxon>
        <taxon>Bdelloidea</taxon>
        <taxon>Adinetida</taxon>
        <taxon>Adinetidae</taxon>
        <taxon>Adineta</taxon>
    </lineage>
</organism>
<name>A0A814HMS3_ADIRI</name>
<gene>
    <name evidence="1" type="ORF">XAT740_LOCUS13820</name>
</gene>
<reference evidence="1" key="1">
    <citation type="submission" date="2021-02" db="EMBL/GenBank/DDBJ databases">
        <authorList>
            <person name="Nowell W R."/>
        </authorList>
    </citation>
    <scope>NUCLEOTIDE SEQUENCE</scope>
</reference>
<evidence type="ECO:0000313" key="2">
    <source>
        <dbReference type="Proteomes" id="UP000663828"/>
    </source>
</evidence>
<keyword evidence="2" id="KW-1185">Reference proteome</keyword>
<protein>
    <submittedName>
        <fullName evidence="1">Uncharacterized protein</fullName>
    </submittedName>
</protein>
<dbReference type="Proteomes" id="UP000663828">
    <property type="component" value="Unassembled WGS sequence"/>
</dbReference>
<sequence>MNTDEIIDLDQNSFISHLRTTIILAARKSSAADIDIAAVDKIVEVTIDFIKNILEHMCNGTRTSSFSSDDLLNGIRVGQTLYSKSVLNIFFFLIEQLHPHLIPDRNLLFSIMETFNHCQNRDLP</sequence>
<accession>A0A814HMS3</accession>
<dbReference type="AlphaFoldDB" id="A0A814HMS3"/>
<proteinExistence type="predicted"/>
<dbReference type="EMBL" id="CAJNOR010000811">
    <property type="protein sequence ID" value="CAF1012936.1"/>
    <property type="molecule type" value="Genomic_DNA"/>
</dbReference>
<comment type="caution">
    <text evidence="1">The sequence shown here is derived from an EMBL/GenBank/DDBJ whole genome shotgun (WGS) entry which is preliminary data.</text>
</comment>